<dbReference type="Pfam" id="PF13411">
    <property type="entry name" value="MerR_1"/>
    <property type="match status" value="1"/>
</dbReference>
<evidence type="ECO:0000256" key="1">
    <source>
        <dbReference type="ARBA" id="ARBA00023125"/>
    </source>
</evidence>
<accession>A0AAC9HUB4</accession>
<dbReference type="Gene3D" id="3.40.50.280">
    <property type="entry name" value="Cobalamin-binding domain"/>
    <property type="match status" value="1"/>
</dbReference>
<proteinExistence type="predicted"/>
<dbReference type="KEGG" id="ahm:TL08_24795"/>
<feature type="compositionally biased region" description="Low complexity" evidence="2">
    <location>
        <begin position="169"/>
        <end position="185"/>
    </location>
</feature>
<dbReference type="PANTHER" id="PTHR30204:SF97">
    <property type="entry name" value="MERR FAMILY REGULATORY PROTEIN"/>
    <property type="match status" value="1"/>
</dbReference>
<keyword evidence="1" id="KW-0238">DNA-binding</keyword>
<feature type="region of interest" description="Disordered" evidence="2">
    <location>
        <begin position="101"/>
        <end position="122"/>
    </location>
</feature>
<evidence type="ECO:0000313" key="4">
    <source>
        <dbReference type="EMBL" id="AOS65737.1"/>
    </source>
</evidence>
<dbReference type="PROSITE" id="PS50937">
    <property type="entry name" value="HTH_MERR_2"/>
    <property type="match status" value="1"/>
</dbReference>
<dbReference type="EMBL" id="CP014859">
    <property type="protein sequence ID" value="AOS65737.1"/>
    <property type="molecule type" value="Genomic_DNA"/>
</dbReference>
<reference evidence="5" key="1">
    <citation type="submission" date="2016-03" db="EMBL/GenBank/DDBJ databases">
        <title>Complete genome sequence of the type strain Actinoalloteichus hymeniacidonis DSM 45092.</title>
        <authorList>
            <person name="Schaffert L."/>
            <person name="Albersmeier A."/>
            <person name="Winkler A."/>
            <person name="Kalinowski J."/>
            <person name="Zotchev S."/>
            <person name="Ruckert C."/>
        </authorList>
    </citation>
    <scope>NUCLEOTIDE SEQUENCE [LARGE SCALE GENOMIC DNA]</scope>
    <source>
        <strain evidence="5">HPA177(T) (DSM 45092(T))</strain>
    </source>
</reference>
<dbReference type="InterPro" id="IPR000551">
    <property type="entry name" value="MerR-type_HTH_dom"/>
</dbReference>
<dbReference type="SMART" id="SM00422">
    <property type="entry name" value="HTH_MERR"/>
    <property type="match status" value="1"/>
</dbReference>
<dbReference type="SUPFAM" id="SSF46955">
    <property type="entry name" value="Putative DNA-binding domain"/>
    <property type="match status" value="1"/>
</dbReference>
<feature type="region of interest" description="Disordered" evidence="2">
    <location>
        <begin position="150"/>
        <end position="209"/>
    </location>
</feature>
<feature type="domain" description="HTH merR-type" evidence="3">
    <location>
        <begin position="36"/>
        <end position="105"/>
    </location>
</feature>
<name>A0AAC9HUB4_9PSEU</name>
<dbReference type="GO" id="GO:0003677">
    <property type="term" value="F:DNA binding"/>
    <property type="evidence" value="ECO:0007669"/>
    <property type="project" value="UniProtKB-KW"/>
</dbReference>
<dbReference type="PANTHER" id="PTHR30204">
    <property type="entry name" value="REDOX-CYCLING DRUG-SENSING TRANSCRIPTIONAL ACTIVATOR SOXR"/>
    <property type="match status" value="1"/>
</dbReference>
<dbReference type="GO" id="GO:0003700">
    <property type="term" value="F:DNA-binding transcription factor activity"/>
    <property type="evidence" value="ECO:0007669"/>
    <property type="project" value="InterPro"/>
</dbReference>
<evidence type="ECO:0000256" key="2">
    <source>
        <dbReference type="SAM" id="MobiDB-lite"/>
    </source>
</evidence>
<protein>
    <submittedName>
        <fullName evidence="4">MerR HTH family regulatory protein</fullName>
    </submittedName>
</protein>
<dbReference type="InterPro" id="IPR047057">
    <property type="entry name" value="MerR_fam"/>
</dbReference>
<dbReference type="Proteomes" id="UP000095210">
    <property type="component" value="Chromosome"/>
</dbReference>
<evidence type="ECO:0000313" key="5">
    <source>
        <dbReference type="Proteomes" id="UP000095210"/>
    </source>
</evidence>
<sequence>MTTQPGPDDGGEIDEGCVAPLGEVEPLADAMGDEPSLTVAAMARRLGIAPATLRTWDRRYGLGPSGHTSGRHRRYGPRDLARLELMQHALLRGASPAEAARYALNTPPPPRQPTEQPADSMRVTGRVAEAEAPPQPRRAGLVVDSERLGAEPATDSAARQPATDGADTDPLPGLASGLLSGGLDLPDFEHRARSGGRGLRLPGASSRARGLGRAVTAMDSWSVNRLLLEALREDGVLTVWQELAEPVLSALNERWEHSGEGMEMTRLLSECLITVMSTVTAGAGEPRTARSVLLLGAPGEVQALPVYVLAAELSVRRLGARLLGFGLPVDGIIAAVRRVAPAAIVLWAQRPRCGDPAVFEALPRTRQRVRLFAGGPGWDRSTLPGRVEVLTELPSAVELIERTVSVRGGRT</sequence>
<evidence type="ECO:0000259" key="3">
    <source>
        <dbReference type="PROSITE" id="PS50937"/>
    </source>
</evidence>
<dbReference type="RefSeq" id="WP_069852473.1">
    <property type="nucleotide sequence ID" value="NZ_CP014859.1"/>
</dbReference>
<gene>
    <name evidence="4" type="ORF">TL08_24795</name>
</gene>
<dbReference type="Gene3D" id="1.10.1660.10">
    <property type="match status" value="1"/>
</dbReference>
<dbReference type="AlphaFoldDB" id="A0AAC9HUB4"/>
<keyword evidence="5" id="KW-1185">Reference proteome</keyword>
<organism evidence="4 5">
    <name type="scientific">Actinoalloteichus hymeniacidonis</name>
    <dbReference type="NCBI Taxonomy" id="340345"/>
    <lineage>
        <taxon>Bacteria</taxon>
        <taxon>Bacillati</taxon>
        <taxon>Actinomycetota</taxon>
        <taxon>Actinomycetes</taxon>
        <taxon>Pseudonocardiales</taxon>
        <taxon>Pseudonocardiaceae</taxon>
        <taxon>Actinoalloteichus</taxon>
    </lineage>
</organism>
<dbReference type="InterPro" id="IPR009061">
    <property type="entry name" value="DNA-bd_dom_put_sf"/>
</dbReference>